<organism evidence="1 2">
    <name type="scientific">Umezakia ovalisporum FSS-62</name>
    <dbReference type="NCBI Taxonomy" id="2971776"/>
    <lineage>
        <taxon>Bacteria</taxon>
        <taxon>Bacillati</taxon>
        <taxon>Cyanobacteriota</taxon>
        <taxon>Cyanophyceae</taxon>
        <taxon>Nostocales</taxon>
        <taxon>Nodulariaceae</taxon>
        <taxon>Umezakia</taxon>
    </lineage>
</organism>
<accession>A0AA43GVM8</accession>
<gene>
    <name evidence="1" type="ORF">NWP23_01465</name>
</gene>
<name>A0AA43GVM8_9CYAN</name>
<protein>
    <submittedName>
        <fullName evidence="1">Uncharacterized protein</fullName>
    </submittedName>
</protein>
<evidence type="ECO:0000313" key="2">
    <source>
        <dbReference type="Proteomes" id="UP001159370"/>
    </source>
</evidence>
<dbReference type="SUPFAM" id="SSF56399">
    <property type="entry name" value="ADP-ribosylation"/>
    <property type="match status" value="1"/>
</dbReference>
<dbReference type="RefSeq" id="WP_280651231.1">
    <property type="nucleotide sequence ID" value="NZ_JANQDL010000013.1"/>
</dbReference>
<dbReference type="GeneID" id="83683891"/>
<sequence>MDTLAKVSIWYGHAVIFLANGMAMYQRGFSFYCWQNGVWLVDYAPSQYLNLINLEKLS</sequence>
<proteinExistence type="predicted"/>
<dbReference type="AlphaFoldDB" id="A0AA43GVM8"/>
<comment type="caution">
    <text evidence="1">The sequence shown here is derived from an EMBL/GenBank/DDBJ whole genome shotgun (WGS) entry which is preliminary data.</text>
</comment>
<dbReference type="EMBL" id="JANQDL010000013">
    <property type="protein sequence ID" value="MDH6062482.1"/>
    <property type="molecule type" value="Genomic_DNA"/>
</dbReference>
<reference evidence="1 2" key="1">
    <citation type="journal article" date="2023" name="J. Phycol.">
        <title>Chrysosporum ovalisporum is synonymous with the true-branching cyanobacterium Umezakia natans (Nostocales/Aphanizomenonaceae).</title>
        <authorList>
            <person name="McGregor G.B."/>
            <person name="Sendall B.C."/>
            <person name="Niiyama Y."/>
            <person name="Tuji A."/>
            <person name="Willis A."/>
        </authorList>
    </citation>
    <scope>NUCLEOTIDE SEQUENCE [LARGE SCALE GENOMIC DNA]</scope>
    <source>
        <strain evidence="1 2">FSS-62</strain>
    </source>
</reference>
<dbReference type="Proteomes" id="UP001159370">
    <property type="component" value="Unassembled WGS sequence"/>
</dbReference>
<evidence type="ECO:0000313" key="1">
    <source>
        <dbReference type="EMBL" id="MDH6062482.1"/>
    </source>
</evidence>